<comment type="caution">
    <text evidence="1">The sequence shown here is derived from an EMBL/GenBank/DDBJ whole genome shotgun (WGS) entry which is preliminary data.</text>
</comment>
<proteinExistence type="predicted"/>
<keyword evidence="2" id="KW-1185">Reference proteome</keyword>
<dbReference type="InterPro" id="IPR024520">
    <property type="entry name" value="DUF3558"/>
</dbReference>
<dbReference type="Proteomes" id="UP001596512">
    <property type="component" value="Unassembled WGS sequence"/>
</dbReference>
<name>A0ABW2TPQ7_9PSEU</name>
<evidence type="ECO:0000313" key="1">
    <source>
        <dbReference type="EMBL" id="MFC7615496.1"/>
    </source>
</evidence>
<accession>A0ABW2TPQ7</accession>
<dbReference type="Pfam" id="PF12079">
    <property type="entry name" value="DUF3558"/>
    <property type="match status" value="1"/>
</dbReference>
<protein>
    <submittedName>
        <fullName evidence="1">DUF3558 family protein</fullName>
    </submittedName>
</protein>
<reference evidence="2" key="1">
    <citation type="journal article" date="2019" name="Int. J. Syst. Evol. Microbiol.">
        <title>The Global Catalogue of Microorganisms (GCM) 10K type strain sequencing project: providing services to taxonomists for standard genome sequencing and annotation.</title>
        <authorList>
            <consortium name="The Broad Institute Genomics Platform"/>
            <consortium name="The Broad Institute Genome Sequencing Center for Infectious Disease"/>
            <person name="Wu L."/>
            <person name="Ma J."/>
        </authorList>
    </citation>
    <scope>NUCLEOTIDE SEQUENCE [LARGE SCALE GENOMIC DNA]</scope>
    <source>
        <strain evidence="2">JCM 17695</strain>
    </source>
</reference>
<organism evidence="1 2">
    <name type="scientific">Actinokineospora soli</name>
    <dbReference type="NCBI Taxonomy" id="1048753"/>
    <lineage>
        <taxon>Bacteria</taxon>
        <taxon>Bacillati</taxon>
        <taxon>Actinomycetota</taxon>
        <taxon>Actinomycetes</taxon>
        <taxon>Pseudonocardiales</taxon>
        <taxon>Pseudonocardiaceae</taxon>
        <taxon>Actinokineospora</taxon>
    </lineage>
</organism>
<gene>
    <name evidence="1" type="ORF">ACFQV2_20340</name>
</gene>
<sequence>MCVAACSPAPPAPPPSTAPVPTMPSDVPVVGDVRGFVDRACALLPAERAVALGVAGTAEQSRADDRGLCVWQGDPRLGLQVRPSGNPLAAVYRRSGSWQVFAPITIAGQPAVTIATAQPGTGCVLVVGTAPGQGLELDLSAKSTGSDWCGRLVRIAEAMITELRK</sequence>
<dbReference type="EMBL" id="JBHTEY010000004">
    <property type="protein sequence ID" value="MFC7615496.1"/>
    <property type="molecule type" value="Genomic_DNA"/>
</dbReference>
<evidence type="ECO:0000313" key="2">
    <source>
        <dbReference type="Proteomes" id="UP001596512"/>
    </source>
</evidence>